<feature type="transmembrane region" description="Helical" evidence="1">
    <location>
        <begin position="51"/>
        <end position="69"/>
    </location>
</feature>
<dbReference type="Pfam" id="PF20151">
    <property type="entry name" value="DUF6533"/>
    <property type="match status" value="1"/>
</dbReference>
<organism evidence="3 4">
    <name type="scientific">Heliocybe sulcata</name>
    <dbReference type="NCBI Taxonomy" id="5364"/>
    <lineage>
        <taxon>Eukaryota</taxon>
        <taxon>Fungi</taxon>
        <taxon>Dikarya</taxon>
        <taxon>Basidiomycota</taxon>
        <taxon>Agaricomycotina</taxon>
        <taxon>Agaricomycetes</taxon>
        <taxon>Gloeophyllales</taxon>
        <taxon>Gloeophyllaceae</taxon>
        <taxon>Heliocybe</taxon>
    </lineage>
</organism>
<dbReference type="EMBL" id="ML213520">
    <property type="protein sequence ID" value="TFK48137.1"/>
    <property type="molecule type" value="Genomic_DNA"/>
</dbReference>
<sequence length="223" mass="24489">MSSDTATAAYMHFLQFRIQYSSIALLYYDYTLTLPKEVKYIWSSKFGLSNVLYVCCRYALLANVLYVIAMSHASGSSCNTWYKVVSAISVLGRAAVIAVFTLRAYVVFSRSRLVLVYLGLLGAICVGLDIAQVPGVQCVGRSGGQTASALLSILMVVFEFSSAFLTTLRSIQAMKANGLSFKEQKKGIFYLILEHGVLYFCIMSIFTLATVVLNFLTVRGCCG</sequence>
<keyword evidence="1" id="KW-1133">Transmembrane helix</keyword>
<dbReference type="OrthoDB" id="3267855at2759"/>
<accession>A0A5C3MT21</accession>
<proteinExistence type="predicted"/>
<reference evidence="3 4" key="1">
    <citation type="journal article" date="2019" name="Nat. Ecol. Evol.">
        <title>Megaphylogeny resolves global patterns of mushroom evolution.</title>
        <authorList>
            <person name="Varga T."/>
            <person name="Krizsan K."/>
            <person name="Foldi C."/>
            <person name="Dima B."/>
            <person name="Sanchez-Garcia M."/>
            <person name="Sanchez-Ramirez S."/>
            <person name="Szollosi G.J."/>
            <person name="Szarkandi J.G."/>
            <person name="Papp V."/>
            <person name="Albert L."/>
            <person name="Andreopoulos W."/>
            <person name="Angelini C."/>
            <person name="Antonin V."/>
            <person name="Barry K.W."/>
            <person name="Bougher N.L."/>
            <person name="Buchanan P."/>
            <person name="Buyck B."/>
            <person name="Bense V."/>
            <person name="Catcheside P."/>
            <person name="Chovatia M."/>
            <person name="Cooper J."/>
            <person name="Damon W."/>
            <person name="Desjardin D."/>
            <person name="Finy P."/>
            <person name="Geml J."/>
            <person name="Haridas S."/>
            <person name="Hughes K."/>
            <person name="Justo A."/>
            <person name="Karasinski D."/>
            <person name="Kautmanova I."/>
            <person name="Kiss B."/>
            <person name="Kocsube S."/>
            <person name="Kotiranta H."/>
            <person name="LaButti K.M."/>
            <person name="Lechner B.E."/>
            <person name="Liimatainen K."/>
            <person name="Lipzen A."/>
            <person name="Lukacs Z."/>
            <person name="Mihaltcheva S."/>
            <person name="Morgado L.N."/>
            <person name="Niskanen T."/>
            <person name="Noordeloos M.E."/>
            <person name="Ohm R.A."/>
            <person name="Ortiz-Santana B."/>
            <person name="Ovrebo C."/>
            <person name="Racz N."/>
            <person name="Riley R."/>
            <person name="Savchenko A."/>
            <person name="Shiryaev A."/>
            <person name="Soop K."/>
            <person name="Spirin V."/>
            <person name="Szebenyi C."/>
            <person name="Tomsovsky M."/>
            <person name="Tulloss R.E."/>
            <person name="Uehling J."/>
            <person name="Grigoriev I.V."/>
            <person name="Vagvolgyi C."/>
            <person name="Papp T."/>
            <person name="Martin F.M."/>
            <person name="Miettinen O."/>
            <person name="Hibbett D.S."/>
            <person name="Nagy L.G."/>
        </authorList>
    </citation>
    <scope>NUCLEOTIDE SEQUENCE [LARGE SCALE GENOMIC DNA]</scope>
    <source>
        <strain evidence="3 4">OMC1185</strain>
    </source>
</reference>
<name>A0A5C3MT21_9AGAM</name>
<keyword evidence="1" id="KW-0812">Transmembrane</keyword>
<feature type="domain" description="DUF6533" evidence="2">
    <location>
        <begin position="21"/>
        <end position="61"/>
    </location>
</feature>
<feature type="transmembrane region" description="Helical" evidence="1">
    <location>
        <begin position="114"/>
        <end position="135"/>
    </location>
</feature>
<feature type="transmembrane region" description="Helical" evidence="1">
    <location>
        <begin position="81"/>
        <end position="102"/>
    </location>
</feature>
<dbReference type="AlphaFoldDB" id="A0A5C3MT21"/>
<evidence type="ECO:0000259" key="2">
    <source>
        <dbReference type="Pfam" id="PF20151"/>
    </source>
</evidence>
<evidence type="ECO:0000256" key="1">
    <source>
        <dbReference type="SAM" id="Phobius"/>
    </source>
</evidence>
<evidence type="ECO:0000313" key="3">
    <source>
        <dbReference type="EMBL" id="TFK48137.1"/>
    </source>
</evidence>
<keyword evidence="1" id="KW-0472">Membrane</keyword>
<dbReference type="InterPro" id="IPR045340">
    <property type="entry name" value="DUF6533"/>
</dbReference>
<gene>
    <name evidence="3" type="ORF">OE88DRAFT_1664511</name>
</gene>
<evidence type="ECO:0000313" key="4">
    <source>
        <dbReference type="Proteomes" id="UP000305948"/>
    </source>
</evidence>
<dbReference type="Proteomes" id="UP000305948">
    <property type="component" value="Unassembled WGS sequence"/>
</dbReference>
<keyword evidence="4" id="KW-1185">Reference proteome</keyword>
<feature type="transmembrane region" description="Helical" evidence="1">
    <location>
        <begin position="147"/>
        <end position="168"/>
    </location>
</feature>
<protein>
    <recommendedName>
        <fullName evidence="2">DUF6533 domain-containing protein</fullName>
    </recommendedName>
</protein>
<feature type="transmembrane region" description="Helical" evidence="1">
    <location>
        <begin position="188"/>
        <end position="216"/>
    </location>
</feature>